<evidence type="ECO:0000256" key="8">
    <source>
        <dbReference type="ARBA" id="ARBA00023014"/>
    </source>
</evidence>
<dbReference type="Pfam" id="PF04060">
    <property type="entry name" value="FeS"/>
    <property type="match status" value="1"/>
</dbReference>
<dbReference type="RefSeq" id="WP_037546987.1">
    <property type="nucleotide sequence ID" value="NZ_JNUP01000049.1"/>
</dbReference>
<dbReference type="InterPro" id="IPR050395">
    <property type="entry name" value="4Fe4S_Ferredoxin_RnfB"/>
</dbReference>
<keyword evidence="4 10" id="KW-0677">Repeat</keyword>
<evidence type="ECO:0000256" key="4">
    <source>
        <dbReference type="ARBA" id="ARBA00022737"/>
    </source>
</evidence>
<feature type="binding site" evidence="10">
    <location>
        <position position="140"/>
    </location>
    <ligand>
        <name>[4Fe-4S] cluster</name>
        <dbReference type="ChEBI" id="CHEBI:49883"/>
        <label>2</label>
    </ligand>
</feature>
<dbReference type="EMBL" id="JNUP01000049">
    <property type="protein sequence ID" value="KGE72716.1"/>
    <property type="molecule type" value="Genomic_DNA"/>
</dbReference>
<dbReference type="HAMAP" id="MF_00463">
    <property type="entry name" value="RsxB_RnfB"/>
    <property type="match status" value="1"/>
</dbReference>
<keyword evidence="3 10" id="KW-0479">Metal-binding</keyword>
<accession>A0A098QYV5</accession>
<dbReference type="SUPFAM" id="SSF54862">
    <property type="entry name" value="4Fe-4S ferredoxins"/>
    <property type="match status" value="1"/>
</dbReference>
<evidence type="ECO:0000256" key="2">
    <source>
        <dbReference type="ARBA" id="ARBA00022485"/>
    </source>
</evidence>
<comment type="cofactor">
    <cofactor evidence="10">
        <name>[4Fe-4S] cluster</name>
        <dbReference type="ChEBI" id="CHEBI:49883"/>
    </cofactor>
    <text evidence="10">Binds 3 [4Fe-4S] clusters.</text>
</comment>
<proteinExistence type="inferred from homology"/>
<feature type="domain" description="4Fe-4S ferredoxin-type" evidence="12">
    <location>
        <begin position="212"/>
        <end position="242"/>
    </location>
</feature>
<sequence>MITLYAVLTLSGLAVLFAVLLFFVSKRFHVTEDPRKAEVEAMLPGINCGACGFPGCAGMAEALVKGSEEGDISHLSCPPGGPTTMAAISEYFGLAAGESKPLVAVLRCGGSCEAAPAKSRYDGPESCAIAHSLYAGESGCPFGCLGDGDCAAVCEFDALHMNPETGLPEVDEEKCTACGACVTACPRNLFELRPIGRRSRRVWVNCRNTEKGAVAKKHCSVACIGCGKCAKVCPVDAITIENNLAYIDPEKCIACGKCVPVCPTGAILATFPVKSKGETA</sequence>
<feature type="binding site" evidence="10">
    <location>
        <position position="48"/>
    </location>
    <ligand>
        <name>[4Fe-4S] cluster</name>
        <dbReference type="ChEBI" id="CHEBI:49883"/>
        <label>1</label>
    </ligand>
</feature>
<evidence type="ECO:0000256" key="3">
    <source>
        <dbReference type="ARBA" id="ARBA00022723"/>
    </source>
</evidence>
<keyword evidence="11" id="KW-0812">Transmembrane</keyword>
<keyword evidence="11" id="KW-1133">Transmembrane helix</keyword>
<dbReference type="PANTHER" id="PTHR43560">
    <property type="entry name" value="ION-TRANSLOCATING OXIDOREDUCTASE COMPLEX SUBUNIT B"/>
    <property type="match status" value="1"/>
</dbReference>
<evidence type="ECO:0000256" key="6">
    <source>
        <dbReference type="ARBA" id="ARBA00022982"/>
    </source>
</evidence>
<dbReference type="InterPro" id="IPR017896">
    <property type="entry name" value="4Fe4S_Fe-S-bd"/>
</dbReference>
<evidence type="ECO:0000256" key="7">
    <source>
        <dbReference type="ARBA" id="ARBA00023004"/>
    </source>
</evidence>
<feature type="binding site" evidence="10">
    <location>
        <position position="178"/>
    </location>
    <ligand>
        <name>[4Fe-4S] cluster</name>
        <dbReference type="ChEBI" id="CHEBI:49883"/>
        <label>3</label>
    </ligand>
</feature>
<keyword evidence="6 10" id="KW-0249">Electron transport</keyword>
<comment type="subunit">
    <text evidence="10">The complex is composed of six subunits: RnfA, RnfB, RnfC, RnfD, RnfE and RnfG.</text>
</comment>
<dbReference type="Gene3D" id="3.30.70.20">
    <property type="match status" value="2"/>
</dbReference>
<feature type="binding site" evidence="10">
    <location>
        <position position="56"/>
    </location>
    <ligand>
        <name>[4Fe-4S] cluster</name>
        <dbReference type="ChEBI" id="CHEBI:49883"/>
        <label>1</label>
    </ligand>
</feature>
<dbReference type="CDD" id="cd10549">
    <property type="entry name" value="MtMvhB_like"/>
    <property type="match status" value="1"/>
</dbReference>
<reference evidence="14 15" key="1">
    <citation type="submission" date="2014-05" db="EMBL/GenBank/DDBJ databases">
        <title>De novo Genome Sequence of Spirocheata sp.</title>
        <authorList>
            <person name="Shivani Y."/>
            <person name="Subhash Y."/>
            <person name="Tushar L."/>
            <person name="Sasikala C."/>
            <person name="Ramana C.V."/>
        </authorList>
    </citation>
    <scope>NUCLEOTIDE SEQUENCE [LARGE SCALE GENOMIC DNA]</scope>
    <source>
        <strain evidence="14 15">JC230</strain>
    </source>
</reference>
<feature type="region of interest" description="Hydrophobic" evidence="10">
    <location>
        <begin position="1"/>
        <end position="25"/>
    </location>
</feature>
<keyword evidence="9 10" id="KW-0472">Membrane</keyword>
<keyword evidence="10" id="KW-1003">Cell membrane</keyword>
<keyword evidence="5 10" id="KW-1278">Translocase</keyword>
<evidence type="ECO:0000256" key="10">
    <source>
        <dbReference type="HAMAP-Rule" id="MF_00463"/>
    </source>
</evidence>
<evidence type="ECO:0000259" key="13">
    <source>
        <dbReference type="PROSITE" id="PS51656"/>
    </source>
</evidence>
<dbReference type="AlphaFoldDB" id="A0A098QYV5"/>
<dbReference type="EC" id="7.-.-.-" evidence="10"/>
<evidence type="ECO:0000256" key="1">
    <source>
        <dbReference type="ARBA" id="ARBA00022448"/>
    </source>
</evidence>
<dbReference type="eggNOG" id="COG2878">
    <property type="taxonomic scope" value="Bacteria"/>
</dbReference>
<dbReference type="PROSITE" id="PS51379">
    <property type="entry name" value="4FE4S_FER_2"/>
    <property type="match status" value="3"/>
</dbReference>
<protein>
    <recommendedName>
        <fullName evidence="10">Ion-translocating oxidoreductase complex subunit B</fullName>
        <ecNumber evidence="10">7.-.-.-</ecNumber>
    </recommendedName>
    <alternativeName>
        <fullName evidence="10">Rnf electron transport complex subunit B</fullName>
    </alternativeName>
</protein>
<feature type="binding site" evidence="10">
    <location>
        <position position="150"/>
    </location>
    <ligand>
        <name>[4Fe-4S] cluster</name>
        <dbReference type="ChEBI" id="CHEBI:49883"/>
        <label>2</label>
    </ligand>
</feature>
<dbReference type="Pfam" id="PF00037">
    <property type="entry name" value="Fer4"/>
    <property type="match status" value="1"/>
</dbReference>
<name>A0A098QYV5_9SPIO</name>
<dbReference type="PANTHER" id="PTHR43560:SF1">
    <property type="entry name" value="ION-TRANSLOCATING OXIDOREDUCTASE COMPLEX SUBUNIT B"/>
    <property type="match status" value="1"/>
</dbReference>
<keyword evidence="8 10" id="KW-0411">Iron-sulfur</keyword>
<feature type="binding site" evidence="10">
    <location>
        <position position="77"/>
    </location>
    <ligand>
        <name>[4Fe-4S] cluster</name>
        <dbReference type="ChEBI" id="CHEBI:49883"/>
        <label>1</label>
    </ligand>
</feature>
<feature type="transmembrane region" description="Helical" evidence="11">
    <location>
        <begin position="6"/>
        <end position="25"/>
    </location>
</feature>
<dbReference type="OrthoDB" id="9789936at2"/>
<feature type="binding site" evidence="10">
    <location>
        <position position="51"/>
    </location>
    <ligand>
        <name>[4Fe-4S] cluster</name>
        <dbReference type="ChEBI" id="CHEBI:49883"/>
        <label>1</label>
    </ligand>
</feature>
<comment type="similarity">
    <text evidence="10">Belongs to the 4Fe4S bacterial-type ferredoxin family. RnfB subfamily.</text>
</comment>
<feature type="binding site" evidence="10">
    <location>
        <position position="185"/>
    </location>
    <ligand>
        <name>[4Fe-4S] cluster</name>
        <dbReference type="ChEBI" id="CHEBI:49883"/>
        <label>2</label>
    </ligand>
</feature>
<dbReference type="GO" id="GO:0022900">
    <property type="term" value="P:electron transport chain"/>
    <property type="evidence" value="ECO:0007669"/>
    <property type="project" value="UniProtKB-UniRule"/>
</dbReference>
<dbReference type="GO" id="GO:0005886">
    <property type="term" value="C:plasma membrane"/>
    <property type="evidence" value="ECO:0007669"/>
    <property type="project" value="UniProtKB-SubCell"/>
</dbReference>
<dbReference type="InterPro" id="IPR017900">
    <property type="entry name" value="4Fe4S_Fe_S_CS"/>
</dbReference>
<evidence type="ECO:0000313" key="15">
    <source>
        <dbReference type="Proteomes" id="UP000029692"/>
    </source>
</evidence>
<feature type="binding site" evidence="10">
    <location>
        <position position="181"/>
    </location>
    <ligand>
        <name>[4Fe-4S] cluster</name>
        <dbReference type="ChEBI" id="CHEBI:49883"/>
        <label>3</label>
    </ligand>
</feature>
<keyword evidence="2 10" id="KW-0004">4Fe-4S</keyword>
<dbReference type="PROSITE" id="PS00198">
    <property type="entry name" value="4FE4S_FER_1"/>
    <property type="match status" value="1"/>
</dbReference>
<keyword evidence="15" id="KW-1185">Reference proteome</keyword>
<feature type="domain" description="4Fe-4S" evidence="13">
    <location>
        <begin position="31"/>
        <end position="94"/>
    </location>
</feature>
<dbReference type="InterPro" id="IPR010207">
    <property type="entry name" value="Elect_transpt_cplx_RnfB/RsxB"/>
</dbReference>
<gene>
    <name evidence="10" type="primary">rnfB</name>
    <name evidence="14" type="ORF">DC28_06665</name>
</gene>
<keyword evidence="1 10" id="KW-0813">Transport</keyword>
<dbReference type="eggNOG" id="COG1148">
    <property type="taxonomic scope" value="Bacteria"/>
</dbReference>
<comment type="function">
    <text evidence="10">Part of a membrane-bound complex that couples electron transfer with translocation of ions across the membrane.</text>
</comment>
<dbReference type="STRING" id="1480694.DC28_06665"/>
<evidence type="ECO:0000256" key="9">
    <source>
        <dbReference type="ARBA" id="ARBA00023136"/>
    </source>
</evidence>
<dbReference type="Pfam" id="PF12838">
    <property type="entry name" value="Fer4_7"/>
    <property type="match status" value="1"/>
</dbReference>
<feature type="domain" description="4Fe-4S ferredoxin-type" evidence="12">
    <location>
        <begin position="166"/>
        <end position="195"/>
    </location>
</feature>
<dbReference type="InterPro" id="IPR007202">
    <property type="entry name" value="4Fe-4S_dom"/>
</dbReference>
<evidence type="ECO:0000259" key="12">
    <source>
        <dbReference type="PROSITE" id="PS51379"/>
    </source>
</evidence>
<feature type="binding site" evidence="10">
    <location>
        <position position="154"/>
    </location>
    <ligand>
        <name>[4Fe-4S] cluster</name>
        <dbReference type="ChEBI" id="CHEBI:49883"/>
        <label>3</label>
    </ligand>
</feature>
<dbReference type="GO" id="GO:0046872">
    <property type="term" value="F:metal ion binding"/>
    <property type="evidence" value="ECO:0007669"/>
    <property type="project" value="UniProtKB-KW"/>
</dbReference>
<evidence type="ECO:0000256" key="11">
    <source>
        <dbReference type="SAM" id="Phobius"/>
    </source>
</evidence>
<comment type="caution">
    <text evidence="10">Lacks conserved residue(s) required for the propagation of feature annotation.</text>
</comment>
<comment type="subcellular location">
    <subcellularLocation>
        <location evidence="10">Cell membrane</location>
    </subcellularLocation>
</comment>
<feature type="binding site" evidence="10">
    <location>
        <position position="144"/>
    </location>
    <ligand>
        <name>[4Fe-4S] cluster</name>
        <dbReference type="ChEBI" id="CHEBI:49883"/>
        <label>2</label>
    </ligand>
</feature>
<dbReference type="Gene3D" id="1.10.15.40">
    <property type="entry name" value="Electron transport complex subunit B, putative Fe-S cluster"/>
    <property type="match status" value="1"/>
</dbReference>
<evidence type="ECO:0000256" key="5">
    <source>
        <dbReference type="ARBA" id="ARBA00022967"/>
    </source>
</evidence>
<evidence type="ECO:0000313" key="14">
    <source>
        <dbReference type="EMBL" id="KGE72716.1"/>
    </source>
</evidence>
<feature type="domain" description="4Fe-4S ferredoxin-type" evidence="12">
    <location>
        <begin position="243"/>
        <end position="272"/>
    </location>
</feature>
<dbReference type="PROSITE" id="PS51656">
    <property type="entry name" value="4FE4S"/>
    <property type="match status" value="1"/>
</dbReference>
<keyword evidence="7 10" id="KW-0408">Iron</keyword>
<feature type="binding site" evidence="10">
    <location>
        <position position="175"/>
    </location>
    <ligand>
        <name>[4Fe-4S] cluster</name>
        <dbReference type="ChEBI" id="CHEBI:49883"/>
        <label>3</label>
    </ligand>
</feature>
<comment type="caution">
    <text evidence="14">The sequence shown here is derived from an EMBL/GenBank/DDBJ whole genome shotgun (WGS) entry which is preliminary data.</text>
</comment>
<organism evidence="14 15">
    <name type="scientific">Spirochaeta lutea</name>
    <dbReference type="NCBI Taxonomy" id="1480694"/>
    <lineage>
        <taxon>Bacteria</taxon>
        <taxon>Pseudomonadati</taxon>
        <taxon>Spirochaetota</taxon>
        <taxon>Spirochaetia</taxon>
        <taxon>Spirochaetales</taxon>
        <taxon>Spirochaetaceae</taxon>
        <taxon>Spirochaeta</taxon>
    </lineage>
</organism>
<dbReference type="Proteomes" id="UP000029692">
    <property type="component" value="Unassembled WGS sequence"/>
</dbReference>
<dbReference type="GO" id="GO:0051539">
    <property type="term" value="F:4 iron, 4 sulfur cluster binding"/>
    <property type="evidence" value="ECO:0007669"/>
    <property type="project" value="UniProtKB-UniRule"/>
</dbReference>
<dbReference type="GO" id="GO:0009055">
    <property type="term" value="F:electron transfer activity"/>
    <property type="evidence" value="ECO:0007669"/>
    <property type="project" value="InterPro"/>
</dbReference>